<gene>
    <name evidence="1" type="ORF">CONPUDRAFT_93312</name>
</gene>
<dbReference type="RefSeq" id="XP_007774222.1">
    <property type="nucleotide sequence ID" value="XM_007776032.1"/>
</dbReference>
<protein>
    <submittedName>
        <fullName evidence="1">Uncharacterized protein</fullName>
    </submittedName>
</protein>
<dbReference type="EMBL" id="JH711588">
    <property type="protein sequence ID" value="EIW75504.1"/>
    <property type="molecule type" value="Genomic_DNA"/>
</dbReference>
<name>A0A5M3M9G7_CONPW</name>
<proteinExistence type="predicted"/>
<reference evidence="2" key="1">
    <citation type="journal article" date="2012" name="Science">
        <title>The Paleozoic origin of enzymatic lignin decomposition reconstructed from 31 fungal genomes.</title>
        <authorList>
            <person name="Floudas D."/>
            <person name="Binder M."/>
            <person name="Riley R."/>
            <person name="Barry K."/>
            <person name="Blanchette R.A."/>
            <person name="Henrissat B."/>
            <person name="Martinez A.T."/>
            <person name="Otillar R."/>
            <person name="Spatafora J.W."/>
            <person name="Yadav J.S."/>
            <person name="Aerts A."/>
            <person name="Benoit I."/>
            <person name="Boyd A."/>
            <person name="Carlson A."/>
            <person name="Copeland A."/>
            <person name="Coutinho P.M."/>
            <person name="de Vries R.P."/>
            <person name="Ferreira P."/>
            <person name="Findley K."/>
            <person name="Foster B."/>
            <person name="Gaskell J."/>
            <person name="Glotzer D."/>
            <person name="Gorecki P."/>
            <person name="Heitman J."/>
            <person name="Hesse C."/>
            <person name="Hori C."/>
            <person name="Igarashi K."/>
            <person name="Jurgens J.A."/>
            <person name="Kallen N."/>
            <person name="Kersten P."/>
            <person name="Kohler A."/>
            <person name="Kuees U."/>
            <person name="Kumar T.K.A."/>
            <person name="Kuo A."/>
            <person name="LaButti K."/>
            <person name="Larrondo L.F."/>
            <person name="Lindquist E."/>
            <person name="Ling A."/>
            <person name="Lombard V."/>
            <person name="Lucas S."/>
            <person name="Lundell T."/>
            <person name="Martin R."/>
            <person name="McLaughlin D.J."/>
            <person name="Morgenstern I."/>
            <person name="Morin E."/>
            <person name="Murat C."/>
            <person name="Nagy L.G."/>
            <person name="Nolan M."/>
            <person name="Ohm R.A."/>
            <person name="Patyshakuliyeva A."/>
            <person name="Rokas A."/>
            <person name="Ruiz-Duenas F.J."/>
            <person name="Sabat G."/>
            <person name="Salamov A."/>
            <person name="Samejima M."/>
            <person name="Schmutz J."/>
            <person name="Slot J.C."/>
            <person name="St John F."/>
            <person name="Stenlid J."/>
            <person name="Sun H."/>
            <person name="Sun S."/>
            <person name="Syed K."/>
            <person name="Tsang A."/>
            <person name="Wiebenga A."/>
            <person name="Young D."/>
            <person name="Pisabarro A."/>
            <person name="Eastwood D.C."/>
            <person name="Martin F."/>
            <person name="Cullen D."/>
            <person name="Grigoriev I.V."/>
            <person name="Hibbett D.S."/>
        </authorList>
    </citation>
    <scope>NUCLEOTIDE SEQUENCE [LARGE SCALE GENOMIC DNA]</scope>
    <source>
        <strain evidence="2">RWD-64-598 SS2</strain>
    </source>
</reference>
<evidence type="ECO:0000313" key="1">
    <source>
        <dbReference type="EMBL" id="EIW75504.1"/>
    </source>
</evidence>
<sequence length="575" mass="63055">MYAVSRRIPSLTLLMFGSTFSPPELFPNVGMWDDPQGDAFAREPHKRHMGLRWSVIIMREAVMSATRGESCPFTINDETMLSGQPPPSPEEVFAGAFDDVPLWDFGSFLVLVRPFTYRVTQLALESTQWQMRRLSGLPFSLSLLEKYLANLSPLHALLSLIQARYSGYFSPDVLNARYDALQQHTPDMPYEERNARFWAGNRNTLYAGRVLLMAMKSALGALSVPVYLDLKARLQRVESGNQSFLGGQQPGQTKGGDNVQLLREVFGRLRRALVPYAREVVSAIQEAANLGWIMHLGNEPIKVWCGLVLDSVPIEAGGEDITRVQRVESLKKLLNIFKMLAWSWPRVFDDPLVRDAQQIVEEHTRHSIDGSSSAGGDVPRFSFGEGLLTSSSAPQWRDINSTRQCVGMPPRGSMGTPNADGSVTIWPAFLVAIDARLAECQFQPLGSAAESSVLRTVHDADSIPAMPWPRLRNWHSIPPTLGLPDVRQVVGDIVGRYLSAGGGHTSGAMPSTAPQVTSVAADAVPTNDVTFYPASLDMMFDSASLGAAPSRGAFDITQASNFPSFDLAGVLDGTF</sequence>
<accession>A0A5M3M9G7</accession>
<evidence type="ECO:0000313" key="2">
    <source>
        <dbReference type="Proteomes" id="UP000053558"/>
    </source>
</evidence>
<dbReference type="KEGG" id="cput:CONPUDRAFT_93312"/>
<dbReference type="AlphaFoldDB" id="A0A5M3M9G7"/>
<dbReference type="GeneID" id="19211573"/>
<organism evidence="1 2">
    <name type="scientific">Coniophora puteana (strain RWD-64-598)</name>
    <name type="common">Brown rot fungus</name>
    <dbReference type="NCBI Taxonomy" id="741705"/>
    <lineage>
        <taxon>Eukaryota</taxon>
        <taxon>Fungi</taxon>
        <taxon>Dikarya</taxon>
        <taxon>Basidiomycota</taxon>
        <taxon>Agaricomycotina</taxon>
        <taxon>Agaricomycetes</taxon>
        <taxon>Agaricomycetidae</taxon>
        <taxon>Boletales</taxon>
        <taxon>Coniophorineae</taxon>
        <taxon>Coniophoraceae</taxon>
        <taxon>Coniophora</taxon>
    </lineage>
</organism>
<comment type="caution">
    <text evidence="1">The sequence shown here is derived from an EMBL/GenBank/DDBJ whole genome shotgun (WGS) entry which is preliminary data.</text>
</comment>
<dbReference type="OrthoDB" id="2991619at2759"/>
<dbReference type="Proteomes" id="UP000053558">
    <property type="component" value="Unassembled WGS sequence"/>
</dbReference>
<keyword evidence="2" id="KW-1185">Reference proteome</keyword>